<dbReference type="OrthoDB" id="9795306at2"/>
<feature type="domain" description="Glyoxalase/fosfomycin resistance/dioxygenase" evidence="1">
    <location>
        <begin position="10"/>
        <end position="129"/>
    </location>
</feature>
<proteinExistence type="predicted"/>
<dbReference type="PANTHER" id="PTHR33990">
    <property type="entry name" value="PROTEIN YJDN-RELATED"/>
    <property type="match status" value="1"/>
</dbReference>
<dbReference type="InterPro" id="IPR004360">
    <property type="entry name" value="Glyas_Fos-R_dOase_dom"/>
</dbReference>
<dbReference type="Gene3D" id="3.10.180.10">
    <property type="entry name" value="2,3-Dihydroxybiphenyl 1,2-Dioxygenase, domain 1"/>
    <property type="match status" value="1"/>
</dbReference>
<dbReference type="SUPFAM" id="SSF54593">
    <property type="entry name" value="Glyoxalase/Bleomycin resistance protein/Dihydroxybiphenyl dioxygenase"/>
    <property type="match status" value="1"/>
</dbReference>
<dbReference type="AlphaFoldDB" id="A0A420XPH6"/>
<comment type="caution">
    <text evidence="2">The sequence shown here is derived from an EMBL/GenBank/DDBJ whole genome shotgun (WGS) entry which is preliminary data.</text>
</comment>
<organism evidence="2 3">
    <name type="scientific">Motilibacter peucedani</name>
    <dbReference type="NCBI Taxonomy" id="598650"/>
    <lineage>
        <taxon>Bacteria</taxon>
        <taxon>Bacillati</taxon>
        <taxon>Actinomycetota</taxon>
        <taxon>Actinomycetes</taxon>
        <taxon>Motilibacterales</taxon>
        <taxon>Motilibacteraceae</taxon>
        <taxon>Motilibacter</taxon>
    </lineage>
</organism>
<name>A0A420XPH6_9ACTN</name>
<dbReference type="EMBL" id="RBWV01000012">
    <property type="protein sequence ID" value="RKS74066.1"/>
    <property type="molecule type" value="Genomic_DNA"/>
</dbReference>
<dbReference type="PANTHER" id="PTHR33990:SF1">
    <property type="entry name" value="PROTEIN YJDN"/>
    <property type="match status" value="1"/>
</dbReference>
<dbReference type="Pfam" id="PF00903">
    <property type="entry name" value="Glyoxalase"/>
    <property type="match status" value="1"/>
</dbReference>
<sequence length="135" mass="14573">MAVRLTPYISFDGNAREALERYRSVLGGTLGITTFAEMGETGEARDKVMHGMLETEAGLTLMGADTPPGERFDTGSRISVTLSGDDGDDLRRWFDALAEGGTVAVPMGMQPWGDEFGMCTDRFGVVWMVNITKAG</sequence>
<dbReference type="RefSeq" id="WP_121193833.1">
    <property type="nucleotide sequence ID" value="NZ_RBWV01000012.1"/>
</dbReference>
<evidence type="ECO:0000313" key="3">
    <source>
        <dbReference type="Proteomes" id="UP000281955"/>
    </source>
</evidence>
<dbReference type="InterPro" id="IPR028973">
    <property type="entry name" value="PhnB-like"/>
</dbReference>
<keyword evidence="3" id="KW-1185">Reference proteome</keyword>
<evidence type="ECO:0000313" key="2">
    <source>
        <dbReference type="EMBL" id="RKS74066.1"/>
    </source>
</evidence>
<dbReference type="Proteomes" id="UP000281955">
    <property type="component" value="Unassembled WGS sequence"/>
</dbReference>
<protein>
    <submittedName>
        <fullName evidence="2">PhnB protein</fullName>
    </submittedName>
</protein>
<gene>
    <name evidence="2" type="ORF">CLV35_2565</name>
</gene>
<accession>A0A420XPH6</accession>
<dbReference type="InParanoid" id="A0A420XPH6"/>
<dbReference type="CDD" id="cd06588">
    <property type="entry name" value="PhnB_like"/>
    <property type="match status" value="1"/>
</dbReference>
<reference evidence="2 3" key="1">
    <citation type="submission" date="2018-10" db="EMBL/GenBank/DDBJ databases">
        <title>Genomic Encyclopedia of Archaeal and Bacterial Type Strains, Phase II (KMG-II): from individual species to whole genera.</title>
        <authorList>
            <person name="Goeker M."/>
        </authorList>
    </citation>
    <scope>NUCLEOTIDE SEQUENCE [LARGE SCALE GENOMIC DNA]</scope>
    <source>
        <strain evidence="2 3">RP-AC37</strain>
    </source>
</reference>
<dbReference type="InterPro" id="IPR029068">
    <property type="entry name" value="Glyas_Bleomycin-R_OHBP_Dase"/>
</dbReference>
<evidence type="ECO:0000259" key="1">
    <source>
        <dbReference type="Pfam" id="PF00903"/>
    </source>
</evidence>